<name>A0A3G4VMH5_9VIBR</name>
<keyword evidence="4 6" id="KW-1133">Transmembrane helix</keyword>
<keyword evidence="3 6" id="KW-0812">Transmembrane</keyword>
<keyword evidence="5 6" id="KW-0472">Membrane</keyword>
<dbReference type="GO" id="GO:0005886">
    <property type="term" value="C:plasma membrane"/>
    <property type="evidence" value="ECO:0007669"/>
    <property type="project" value="UniProtKB-SubCell"/>
</dbReference>
<dbReference type="InterPro" id="IPR016174">
    <property type="entry name" value="Di-haem_cyt_TM"/>
</dbReference>
<comment type="subcellular location">
    <subcellularLocation>
        <location evidence="1">Cell membrane</location>
        <topology evidence="1">Multi-pass membrane protein</topology>
    </subcellularLocation>
</comment>
<feature type="domain" description="Cytochrome b561 bacterial/Ni-hydrogenase" evidence="7">
    <location>
        <begin position="6"/>
        <end position="173"/>
    </location>
</feature>
<accession>A0A3G4VMH5</accession>
<dbReference type="SUPFAM" id="SSF81342">
    <property type="entry name" value="Transmembrane di-heme cytochromes"/>
    <property type="match status" value="1"/>
</dbReference>
<evidence type="ECO:0000313" key="8">
    <source>
        <dbReference type="EMBL" id="AYV24071.1"/>
    </source>
</evidence>
<dbReference type="GO" id="GO:0022904">
    <property type="term" value="P:respiratory electron transport chain"/>
    <property type="evidence" value="ECO:0007669"/>
    <property type="project" value="InterPro"/>
</dbReference>
<evidence type="ECO:0000256" key="6">
    <source>
        <dbReference type="SAM" id="Phobius"/>
    </source>
</evidence>
<gene>
    <name evidence="8" type="ORF">ECB94_22650</name>
</gene>
<dbReference type="InterPro" id="IPR051542">
    <property type="entry name" value="Hydrogenase_cytochrome"/>
</dbReference>
<dbReference type="AlphaFoldDB" id="A0A3G4VMH5"/>
<dbReference type="RefSeq" id="WP_124941752.1">
    <property type="nucleotide sequence ID" value="NZ_CP033578.1"/>
</dbReference>
<dbReference type="GO" id="GO:0020037">
    <property type="term" value="F:heme binding"/>
    <property type="evidence" value="ECO:0007669"/>
    <property type="project" value="TreeGrafter"/>
</dbReference>
<evidence type="ECO:0000256" key="3">
    <source>
        <dbReference type="ARBA" id="ARBA00022692"/>
    </source>
</evidence>
<dbReference type="Pfam" id="PF01292">
    <property type="entry name" value="Ni_hydr_CYTB"/>
    <property type="match status" value="1"/>
</dbReference>
<sequence length="212" mass="23375">MQKVKVWDLATRLYHWIQALVFAGLVFTGFSNQGPHIQLGLVLFTLLLWRVIWGFIGSESSRFRSFLKHPKVIVRYTFGKAISYVGHNPLGAVMVVAMIGTLLIQCVTGMLLAGMFDGLESIGIFIPDPLYDIADTTHVLFADMLPIMVALHVGAIVIYKLRGKSLLMSMFTGQQILNADALSPSLSSNFKALLVLIISILVTMTIVAFSMV</sequence>
<feature type="transmembrane region" description="Helical" evidence="6">
    <location>
        <begin position="37"/>
        <end position="56"/>
    </location>
</feature>
<keyword evidence="2" id="KW-1003">Cell membrane</keyword>
<evidence type="ECO:0000313" key="9">
    <source>
        <dbReference type="Proteomes" id="UP000279760"/>
    </source>
</evidence>
<evidence type="ECO:0000256" key="2">
    <source>
        <dbReference type="ARBA" id="ARBA00022475"/>
    </source>
</evidence>
<evidence type="ECO:0000256" key="4">
    <source>
        <dbReference type="ARBA" id="ARBA00022989"/>
    </source>
</evidence>
<feature type="transmembrane region" description="Helical" evidence="6">
    <location>
        <begin position="136"/>
        <end position="159"/>
    </location>
</feature>
<evidence type="ECO:0000259" key="7">
    <source>
        <dbReference type="Pfam" id="PF01292"/>
    </source>
</evidence>
<organism evidence="8 9">
    <name type="scientific">Vibrio mediterranei</name>
    <dbReference type="NCBI Taxonomy" id="689"/>
    <lineage>
        <taxon>Bacteria</taxon>
        <taxon>Pseudomonadati</taxon>
        <taxon>Pseudomonadota</taxon>
        <taxon>Gammaproteobacteria</taxon>
        <taxon>Vibrionales</taxon>
        <taxon>Vibrionaceae</taxon>
        <taxon>Vibrio</taxon>
    </lineage>
</organism>
<feature type="transmembrane region" description="Helical" evidence="6">
    <location>
        <begin position="90"/>
        <end position="116"/>
    </location>
</feature>
<dbReference type="PANTHER" id="PTHR30485">
    <property type="entry name" value="NI/FE-HYDROGENASE 1 B-TYPE CYTOCHROME SUBUNIT"/>
    <property type="match status" value="1"/>
</dbReference>
<reference evidence="8 9" key="1">
    <citation type="submission" date="2018-11" db="EMBL/GenBank/DDBJ databases">
        <title>Complete Genome Sequence of Vbrio mediterranei 117-T6: a Potential Pathogen Bacteria Isolated from the Conchocelis of Pyropia.</title>
        <authorList>
            <person name="Liu Q."/>
        </authorList>
    </citation>
    <scope>NUCLEOTIDE SEQUENCE [LARGE SCALE GENOMIC DNA]</scope>
    <source>
        <strain evidence="8 9">117-T6</strain>
    </source>
</reference>
<dbReference type="InterPro" id="IPR011577">
    <property type="entry name" value="Cyt_b561_bac/Ni-Hgenase"/>
</dbReference>
<feature type="transmembrane region" description="Helical" evidence="6">
    <location>
        <begin position="192"/>
        <end position="211"/>
    </location>
</feature>
<evidence type="ECO:0000256" key="1">
    <source>
        <dbReference type="ARBA" id="ARBA00004651"/>
    </source>
</evidence>
<evidence type="ECO:0000256" key="5">
    <source>
        <dbReference type="ARBA" id="ARBA00023136"/>
    </source>
</evidence>
<dbReference type="PANTHER" id="PTHR30485:SF2">
    <property type="entry name" value="BLL0597 PROTEIN"/>
    <property type="match status" value="1"/>
</dbReference>
<protein>
    <submittedName>
        <fullName evidence="8">Hydrogenase</fullName>
    </submittedName>
</protein>
<dbReference type="Proteomes" id="UP000279760">
    <property type="component" value="Chromosome 2"/>
</dbReference>
<dbReference type="Gene3D" id="1.20.950.20">
    <property type="entry name" value="Transmembrane di-heme cytochromes, Chain C"/>
    <property type="match status" value="1"/>
</dbReference>
<feature type="transmembrane region" description="Helical" evidence="6">
    <location>
        <begin position="12"/>
        <end position="31"/>
    </location>
</feature>
<proteinExistence type="predicted"/>
<dbReference type="GO" id="GO:0009055">
    <property type="term" value="F:electron transfer activity"/>
    <property type="evidence" value="ECO:0007669"/>
    <property type="project" value="InterPro"/>
</dbReference>
<dbReference type="EMBL" id="CP033578">
    <property type="protein sequence ID" value="AYV24071.1"/>
    <property type="molecule type" value="Genomic_DNA"/>
</dbReference>